<dbReference type="Pfam" id="PF07796">
    <property type="entry name" value="DUF1638"/>
    <property type="match status" value="1"/>
</dbReference>
<proteinExistence type="predicted"/>
<evidence type="ECO:0000259" key="1">
    <source>
        <dbReference type="Pfam" id="PF07796"/>
    </source>
</evidence>
<dbReference type="RefSeq" id="WP_256602621.1">
    <property type="nucleotide sequence ID" value="NZ_JANIBJ010000020.1"/>
</dbReference>
<dbReference type="Proteomes" id="UP001524499">
    <property type="component" value="Unassembled WGS sequence"/>
</dbReference>
<name>A0ABT1TH86_9GAMM</name>
<dbReference type="EMBL" id="JANIBJ010000020">
    <property type="protein sequence ID" value="MCQ8104813.1"/>
    <property type="molecule type" value="Genomic_DNA"/>
</dbReference>
<keyword evidence="3" id="KW-1185">Reference proteome</keyword>
<protein>
    <submittedName>
        <fullName evidence="2">DUF1638 domain-containing protein</fullName>
    </submittedName>
</protein>
<evidence type="ECO:0000313" key="2">
    <source>
        <dbReference type="EMBL" id="MCQ8104813.1"/>
    </source>
</evidence>
<sequence length="206" mass="23939">MKTYALQPENPPPLTMVGCGILRKEVERLIEKNHWNLHTHFLDSALHNYFNRLSTELNQALDEREKLGEKTLVLYGSCHPLMERYLEEHHTCRTRGQNCVVMLLGYERFMQELEKGAYFLLEDWALTWQPMITACFGNNVSVVREIFHSGHKYMLALRTPCNGDFTEAAESAARFVDLPLQWLDVELDHLERVIGEAIAQRLAQHD</sequence>
<gene>
    <name evidence="2" type="ORF">NP590_11905</name>
</gene>
<evidence type="ECO:0000313" key="3">
    <source>
        <dbReference type="Proteomes" id="UP001524499"/>
    </source>
</evidence>
<reference evidence="2 3" key="1">
    <citation type="submission" date="2022-07" db="EMBL/GenBank/DDBJ databases">
        <title>Methylomonas rivi sp. nov., Methylomonas rosea sp. nov., Methylomonas aureus sp. nov. and Methylomonas subterranea sp. nov., four novel methanotrophs isolated from a freshwater creek and the deep terrestrial subsurface.</title>
        <authorList>
            <person name="Abin C."/>
            <person name="Sankaranarayanan K."/>
            <person name="Garner C."/>
            <person name="Sindelar R."/>
            <person name="Kotary K."/>
            <person name="Garner R."/>
            <person name="Barclay S."/>
            <person name="Lawson P."/>
            <person name="Krumholz L."/>
        </authorList>
    </citation>
    <scope>NUCLEOTIDE SEQUENCE [LARGE SCALE GENOMIC DNA]</scope>
    <source>
        <strain evidence="2 3">SURF-2</strain>
    </source>
</reference>
<comment type="caution">
    <text evidence="2">The sequence shown here is derived from an EMBL/GenBank/DDBJ whole genome shotgun (WGS) entry which is preliminary data.</text>
</comment>
<dbReference type="InterPro" id="IPR012437">
    <property type="entry name" value="DUF1638"/>
</dbReference>
<accession>A0ABT1TH86</accession>
<feature type="domain" description="DUF1638" evidence="1">
    <location>
        <begin position="41"/>
        <end position="193"/>
    </location>
</feature>
<organism evidence="2 3">
    <name type="scientific">Methylomonas subterranea</name>
    <dbReference type="NCBI Taxonomy" id="2952225"/>
    <lineage>
        <taxon>Bacteria</taxon>
        <taxon>Pseudomonadati</taxon>
        <taxon>Pseudomonadota</taxon>
        <taxon>Gammaproteobacteria</taxon>
        <taxon>Methylococcales</taxon>
        <taxon>Methylococcaceae</taxon>
        <taxon>Methylomonas</taxon>
    </lineage>
</organism>